<evidence type="ECO:0000259" key="1">
    <source>
        <dbReference type="SMART" id="SM00421"/>
    </source>
</evidence>
<feature type="domain" description="HTH luxR-type" evidence="1">
    <location>
        <begin position="209"/>
        <end position="266"/>
    </location>
</feature>
<dbReference type="SMART" id="SM00421">
    <property type="entry name" value="HTH_LUXR"/>
    <property type="match status" value="1"/>
</dbReference>
<dbReference type="InterPro" id="IPR016032">
    <property type="entry name" value="Sig_transdc_resp-reg_C-effctor"/>
</dbReference>
<protein>
    <submittedName>
        <fullName evidence="2">Regulatory protein, luxR family</fullName>
    </submittedName>
</protein>
<dbReference type="Pfam" id="PF00196">
    <property type="entry name" value="GerE"/>
    <property type="match status" value="1"/>
</dbReference>
<gene>
    <name evidence="2" type="ORF">SAMN04515675_0080</name>
</gene>
<reference evidence="2 3" key="1">
    <citation type="submission" date="2016-10" db="EMBL/GenBank/DDBJ databases">
        <authorList>
            <person name="Varghese N."/>
            <person name="Submissions S."/>
        </authorList>
    </citation>
    <scope>NUCLEOTIDE SEQUENCE [LARGE SCALE GENOMIC DNA]</scope>
    <source>
        <strain evidence="2 3">BS2773</strain>
    </source>
</reference>
<name>A0A1H4YGL5_9PSED</name>
<keyword evidence="3" id="KW-1185">Reference proteome</keyword>
<dbReference type="Proteomes" id="UP000182179">
    <property type="component" value="Unassembled WGS sequence"/>
</dbReference>
<dbReference type="InterPro" id="IPR000792">
    <property type="entry name" value="Tscrpt_reg_LuxR_C"/>
</dbReference>
<dbReference type="EMBL" id="FNTS01000002">
    <property type="protein sequence ID" value="SED16214.1"/>
    <property type="molecule type" value="Genomic_DNA"/>
</dbReference>
<organism evidence="2 3">
    <name type="scientific">Pseudomonas costantinii</name>
    <dbReference type="NCBI Taxonomy" id="168469"/>
    <lineage>
        <taxon>Bacteria</taxon>
        <taxon>Pseudomonadati</taxon>
        <taxon>Pseudomonadota</taxon>
        <taxon>Gammaproteobacteria</taxon>
        <taxon>Pseudomonadales</taxon>
        <taxon>Pseudomonadaceae</taxon>
        <taxon>Pseudomonas</taxon>
    </lineage>
</organism>
<dbReference type="Gene3D" id="1.10.10.10">
    <property type="entry name" value="Winged helix-like DNA-binding domain superfamily/Winged helix DNA-binding domain"/>
    <property type="match status" value="1"/>
</dbReference>
<evidence type="ECO:0000313" key="3">
    <source>
        <dbReference type="Proteomes" id="UP000182179"/>
    </source>
</evidence>
<sequence length="280" mass="31076">MMNSQTLFPLIGKVIASTGSRNFSRFLHDLVLTKVPVDATHITHIRVKGAEGAYTESNGLGAEILSPERMSSLIELDQQKTPALPPAPLMSERALVQRMADFSSPVNTGVKQGSAPITFSSQLHLKSRKKEYFYIISFYRAHVDNFSTQEQIILKDFSLLLLALVEKHINAINPQGMLDKNIATERLVPQNRDIDSLHQRFEARLLQSGLRLSNREKEICTGLLAGRTAPELAEALALKVNTVESYLKRAVIKMGISGRHSLIRWMHANPGSPAVASLQQ</sequence>
<accession>A0A1H4YGL5</accession>
<dbReference type="SUPFAM" id="SSF46894">
    <property type="entry name" value="C-terminal effector domain of the bipartite response regulators"/>
    <property type="match status" value="1"/>
</dbReference>
<evidence type="ECO:0000313" key="2">
    <source>
        <dbReference type="EMBL" id="SED16214.1"/>
    </source>
</evidence>
<proteinExistence type="predicted"/>
<comment type="caution">
    <text evidence="2">The sequence shown here is derived from an EMBL/GenBank/DDBJ whole genome shotgun (WGS) entry which is preliminary data.</text>
</comment>
<dbReference type="PRINTS" id="PR00038">
    <property type="entry name" value="HTHLUXR"/>
</dbReference>
<dbReference type="InterPro" id="IPR036388">
    <property type="entry name" value="WH-like_DNA-bd_sf"/>
</dbReference>